<keyword evidence="2" id="KW-1185">Reference proteome</keyword>
<evidence type="ECO:0000313" key="2">
    <source>
        <dbReference type="Proteomes" id="UP001055072"/>
    </source>
</evidence>
<dbReference type="EMBL" id="MU274900">
    <property type="protein sequence ID" value="KAI0094750.1"/>
    <property type="molecule type" value="Genomic_DNA"/>
</dbReference>
<sequence>MSSTTYACTPDDVLALAKHTLKQIPCEWQNCPGPSVLNSWNSFEQHVKQHCYNACDDLDRHVCQYRSCSGRFHTSQAELVIHVLNSHCTRIQMPCPFSNCRWTFYRASQLDSHLEDEHSENYNNEKGILQIHASALKPSSRPFRPSPPPILEPLVLGKQQVREVLPLPIRLQQFRYYSRHTKHQFEPPCPNYRAWGYIDNLGPEEEAEKQMEDYEPPPPLNLKSFQAAELTDVEVTLEVRPKPPERYLDPVKQLLSRPIPISTMPITLKSPISGVPANGEPRCTAVEG</sequence>
<accession>A0ACB8UM60</accession>
<evidence type="ECO:0000313" key="1">
    <source>
        <dbReference type="EMBL" id="KAI0094750.1"/>
    </source>
</evidence>
<reference evidence="1" key="1">
    <citation type="journal article" date="2021" name="Environ. Microbiol.">
        <title>Gene family expansions and transcriptome signatures uncover fungal adaptations to wood decay.</title>
        <authorList>
            <person name="Hage H."/>
            <person name="Miyauchi S."/>
            <person name="Viragh M."/>
            <person name="Drula E."/>
            <person name="Min B."/>
            <person name="Chaduli D."/>
            <person name="Navarro D."/>
            <person name="Favel A."/>
            <person name="Norest M."/>
            <person name="Lesage-Meessen L."/>
            <person name="Balint B."/>
            <person name="Merenyi Z."/>
            <person name="de Eugenio L."/>
            <person name="Morin E."/>
            <person name="Martinez A.T."/>
            <person name="Baldrian P."/>
            <person name="Stursova M."/>
            <person name="Martinez M.J."/>
            <person name="Novotny C."/>
            <person name="Magnuson J.K."/>
            <person name="Spatafora J.W."/>
            <person name="Maurice S."/>
            <person name="Pangilinan J."/>
            <person name="Andreopoulos W."/>
            <person name="LaButti K."/>
            <person name="Hundley H."/>
            <person name="Na H."/>
            <person name="Kuo A."/>
            <person name="Barry K."/>
            <person name="Lipzen A."/>
            <person name="Henrissat B."/>
            <person name="Riley R."/>
            <person name="Ahrendt S."/>
            <person name="Nagy L.G."/>
            <person name="Grigoriev I.V."/>
            <person name="Martin F."/>
            <person name="Rosso M.N."/>
        </authorList>
    </citation>
    <scope>NUCLEOTIDE SEQUENCE</scope>
    <source>
        <strain evidence="1">CBS 384.51</strain>
    </source>
</reference>
<dbReference type="Proteomes" id="UP001055072">
    <property type="component" value="Unassembled WGS sequence"/>
</dbReference>
<protein>
    <submittedName>
        <fullName evidence="1">Uncharacterized protein</fullName>
    </submittedName>
</protein>
<proteinExistence type="predicted"/>
<comment type="caution">
    <text evidence="1">The sequence shown here is derived from an EMBL/GenBank/DDBJ whole genome shotgun (WGS) entry which is preliminary data.</text>
</comment>
<organism evidence="1 2">
    <name type="scientific">Irpex rosettiformis</name>
    <dbReference type="NCBI Taxonomy" id="378272"/>
    <lineage>
        <taxon>Eukaryota</taxon>
        <taxon>Fungi</taxon>
        <taxon>Dikarya</taxon>
        <taxon>Basidiomycota</taxon>
        <taxon>Agaricomycotina</taxon>
        <taxon>Agaricomycetes</taxon>
        <taxon>Polyporales</taxon>
        <taxon>Irpicaceae</taxon>
        <taxon>Irpex</taxon>
    </lineage>
</organism>
<name>A0ACB8UM60_9APHY</name>
<gene>
    <name evidence="1" type="ORF">BDY19DRAFT_914414</name>
</gene>